<dbReference type="GO" id="GO:0016853">
    <property type="term" value="F:isomerase activity"/>
    <property type="evidence" value="ECO:0007669"/>
    <property type="project" value="UniProtKB-UniRule"/>
</dbReference>
<sequence length="69" mass="7664">MPIINVKMTHEDGGATKEQKELLAKKLTQAFSEIFNRGEKSTVVVIEEVNTDNYAIGGETITNIRKNKA</sequence>
<dbReference type="RefSeq" id="WP_114842390.1">
    <property type="nucleotide sequence ID" value="NZ_CP031219.1"/>
</dbReference>
<dbReference type="NCBIfam" id="TIGR00013">
    <property type="entry name" value="taut"/>
    <property type="match status" value="1"/>
</dbReference>
<dbReference type="SUPFAM" id="SSF55331">
    <property type="entry name" value="Tautomerase/MIF"/>
    <property type="match status" value="1"/>
</dbReference>
<keyword evidence="7" id="KW-1185">Reference proteome</keyword>
<evidence type="ECO:0000256" key="4">
    <source>
        <dbReference type="RuleBase" id="RU362032"/>
    </source>
</evidence>
<dbReference type="PANTHER" id="PTHR35530:SF2">
    <property type="entry name" value="BSL4019 PROTEIN"/>
    <property type="match status" value="1"/>
</dbReference>
<gene>
    <name evidence="6" type="ORF">CP985_10610</name>
</gene>
<protein>
    <recommendedName>
        <fullName evidence="4">Tautomerase</fullName>
        <ecNumber evidence="4">5.3.2.-</ecNumber>
    </recommendedName>
</protein>
<evidence type="ECO:0000256" key="3">
    <source>
        <dbReference type="PIRSR" id="PIRSR618191-1"/>
    </source>
</evidence>
<evidence type="ECO:0000256" key="2">
    <source>
        <dbReference type="ARBA" id="ARBA00023235"/>
    </source>
</evidence>
<proteinExistence type="inferred from homology"/>
<organism evidence="6 7">
    <name type="scientific">Malaciobacter mytili LMG 24559</name>
    <dbReference type="NCBI Taxonomy" id="1032238"/>
    <lineage>
        <taxon>Bacteria</taxon>
        <taxon>Pseudomonadati</taxon>
        <taxon>Campylobacterota</taxon>
        <taxon>Epsilonproteobacteria</taxon>
        <taxon>Campylobacterales</taxon>
        <taxon>Arcobacteraceae</taxon>
        <taxon>Malaciobacter</taxon>
    </lineage>
</organism>
<accession>A0AAX2AEI7</accession>
<name>A0AAX2AEI7_9BACT</name>
<dbReference type="EC" id="5.3.2.-" evidence="4"/>
<dbReference type="EMBL" id="NXID01000042">
    <property type="protein sequence ID" value="RXK15050.1"/>
    <property type="molecule type" value="Genomic_DNA"/>
</dbReference>
<evidence type="ECO:0000259" key="5">
    <source>
        <dbReference type="Pfam" id="PF01361"/>
    </source>
</evidence>
<dbReference type="InterPro" id="IPR014347">
    <property type="entry name" value="Tautomerase/MIF_sf"/>
</dbReference>
<keyword evidence="2 4" id="KW-0413">Isomerase</keyword>
<reference evidence="6 7" key="1">
    <citation type="submission" date="2017-09" db="EMBL/GenBank/DDBJ databases">
        <title>Genomics of the genus Arcobacter.</title>
        <authorList>
            <person name="Perez-Cataluna A."/>
            <person name="Figueras M.J."/>
            <person name="Salas-Masso N."/>
        </authorList>
    </citation>
    <scope>NUCLEOTIDE SEQUENCE [LARGE SCALE GENOMIC DNA]</scope>
    <source>
        <strain evidence="6 7">CECT 7386</strain>
    </source>
</reference>
<feature type="domain" description="4-oxalocrotonate tautomerase-like" evidence="5">
    <location>
        <begin position="2"/>
        <end position="62"/>
    </location>
</feature>
<evidence type="ECO:0000313" key="6">
    <source>
        <dbReference type="EMBL" id="RXK15050.1"/>
    </source>
</evidence>
<dbReference type="Gene3D" id="3.30.429.10">
    <property type="entry name" value="Macrophage Migration Inhibitory Factor"/>
    <property type="match status" value="1"/>
</dbReference>
<dbReference type="InterPro" id="IPR004370">
    <property type="entry name" value="4-OT-like_dom"/>
</dbReference>
<dbReference type="PANTHER" id="PTHR35530">
    <property type="entry name" value="TAUTOMERASE-RELATED"/>
    <property type="match status" value="1"/>
</dbReference>
<dbReference type="Proteomes" id="UP000290092">
    <property type="component" value="Unassembled WGS sequence"/>
</dbReference>
<dbReference type="AlphaFoldDB" id="A0AAX2AEI7"/>
<comment type="similarity">
    <text evidence="1 4">Belongs to the 4-oxalocrotonate tautomerase family.</text>
</comment>
<evidence type="ECO:0000256" key="1">
    <source>
        <dbReference type="ARBA" id="ARBA00006723"/>
    </source>
</evidence>
<feature type="active site" description="Proton acceptor; via imino nitrogen" evidence="3">
    <location>
        <position position="2"/>
    </location>
</feature>
<dbReference type="InterPro" id="IPR018191">
    <property type="entry name" value="4-OT"/>
</dbReference>
<comment type="caution">
    <text evidence="6">The sequence shown here is derived from an EMBL/GenBank/DDBJ whole genome shotgun (WGS) entry which is preliminary data.</text>
</comment>
<dbReference type="KEGG" id="amyt:AMYT_1988"/>
<evidence type="ECO:0000313" key="7">
    <source>
        <dbReference type="Proteomes" id="UP000290092"/>
    </source>
</evidence>
<dbReference type="Pfam" id="PF01361">
    <property type="entry name" value="Tautomerase"/>
    <property type="match status" value="1"/>
</dbReference>